<dbReference type="GO" id="GO:0005886">
    <property type="term" value="C:plasma membrane"/>
    <property type="evidence" value="ECO:0007669"/>
    <property type="project" value="UniProtKB-SubCell"/>
</dbReference>
<dbReference type="InterPro" id="IPR037943">
    <property type="entry name" value="MopB_CT_Nitrate-R-NarG-like"/>
</dbReference>
<sequence length="1229" mass="136730">MSDTKLGFDGGLGDALVASRRFFTRNEVSPDLRTITAKGGREGDAFYRDRWSHDKVVRSTHGVNCTGSCSWKVYVKDGIITWEAQQTDYPSAGADRPEYEPRGCPRGAAFSWYTYSPTRVRHPYVRGVLLDMFREALAEYGDPVVAWGSIVQNPLKTKVYKAARGKGGLVRATWEEAAEIVAAAHVYTVKRWGPDRIAGFSPIPAMSPVSYASGARFLELIGAPMLSFYDWYADLPNASPQTFGDQTDVPESGDWWDAGYLMMWGSNVPLTRTPDAHWMTEARYRGQKVIAVAPDYADNVKFADEWVTPAPGTDGALAMGLGHVLLKEYYADTIPPFFAAYAKRFTDLPNLITLDAADDGTYRPGKFLVAGDIDHPEGGTENAMWKPAVMEAGGAVRIPRGSIGHRYGEEGAGQWNLDLGDIDPLLTLHAEADALAVEVTLPRFDAADGRARHESRGVPAMRVGDRVVTTVLDLLLAQYGVERSGLPGVWPESYEDARVPATPAWQEQHTGVPAQQVTRLAREWAQNAIDTEGRGMILLGAGINHWHHSDQIYRAILLLTTLTGAQGRNGGGWAHYVGQEKIRPIMGFQHMAFALDWQRPPRHMNQTAYWYVNTSQYRYDTFTADDLDAGTGFFAGKSVMDLLCQSVRLGWTPSYPTFDRSSLTLGDDAAASGMDAGAYVAQELKEGRLKFAVEDPEAEENHPRVLSLWRSNLFGSSAKGNEYFLRHLLGTDSAATAQEAAPEQRPTDVRWAEEAPEGKLDLLTTLDFRMTSSTIFSDVVLPAATWYEKYDLNTTDMHPFVHSFNPAIAPPWQTKTDWDTWKVIAKRFSEMARDHLGTRRDVIAKPLWHDTPEAMATEHGVVKDWRLGECDPVPGRTMPVIAVAERDYAAVHDKMTSIGPLMEKVGMLTKGVAYDVRREMDILRRRNGVAQGGAGNGQPKVETDVQMADAILHLSGVSNGHLATQGFRTLEKRTGTQMADLSAEHEGKQIAFADTQVAPVPVITSPEWSGSESGGRRYSPFTINIERSKPFHTLTGRQQFYLDHDWFLGTGEMLPVFRPPLDMSRLFGEPQLGTVDEVGVAVRYLTPHNKWSIHSEYQDNLFMLSLSRGGQVVWLSDRDAVKIGVKDNDWIEMVNRNGVVAARAIVSHRMPEGTVYMYHAQDRLIDVPLTERDRKRGGIHNSLTRIVMKPHHIVGGYAQLAYFFNYIGPVGNNRDEVTTIRKRRTPVEY</sequence>
<evidence type="ECO:0000313" key="19">
    <source>
        <dbReference type="EMBL" id="TKI64655.1"/>
    </source>
</evidence>
<evidence type="ECO:0000259" key="18">
    <source>
        <dbReference type="PROSITE" id="PS51669"/>
    </source>
</evidence>
<dbReference type="OrthoDB" id="9759518at2"/>
<evidence type="ECO:0000256" key="7">
    <source>
        <dbReference type="ARBA" id="ARBA00022475"/>
    </source>
</evidence>
<evidence type="ECO:0000256" key="5">
    <source>
        <dbReference type="ARBA" id="ARBA00012500"/>
    </source>
</evidence>
<proteinExistence type="inferred from homology"/>
<comment type="similarity">
    <text evidence="4">Belongs to the prokaryotic molybdopterin-containing oxidoreductase family.</text>
</comment>
<keyword evidence="12 19" id="KW-0560">Oxidoreductase</keyword>
<dbReference type="GO" id="GO:0051539">
    <property type="term" value="F:4 iron, 4 sulfur cluster binding"/>
    <property type="evidence" value="ECO:0007669"/>
    <property type="project" value="UniProtKB-KW"/>
</dbReference>
<organism evidence="19 20">
    <name type="scientific">Nocardioides jishulii</name>
    <dbReference type="NCBI Taxonomy" id="2575440"/>
    <lineage>
        <taxon>Bacteria</taxon>
        <taxon>Bacillati</taxon>
        <taxon>Actinomycetota</taxon>
        <taxon>Actinomycetes</taxon>
        <taxon>Propionibacteriales</taxon>
        <taxon>Nocardioidaceae</taxon>
        <taxon>Nocardioides</taxon>
    </lineage>
</organism>
<dbReference type="InterPro" id="IPR006655">
    <property type="entry name" value="Mopterin_OxRdtase_prok_CS"/>
</dbReference>
<dbReference type="GO" id="GO:0046872">
    <property type="term" value="F:metal ion binding"/>
    <property type="evidence" value="ECO:0007669"/>
    <property type="project" value="UniProtKB-KW"/>
</dbReference>
<dbReference type="RefSeq" id="WP_137065113.1">
    <property type="nucleotide sequence ID" value="NZ_CP040748.1"/>
</dbReference>
<evidence type="ECO:0000256" key="2">
    <source>
        <dbReference type="ARBA" id="ARBA00001966"/>
    </source>
</evidence>
<evidence type="ECO:0000256" key="10">
    <source>
        <dbReference type="ARBA" id="ARBA00022723"/>
    </source>
</evidence>
<evidence type="ECO:0000256" key="4">
    <source>
        <dbReference type="ARBA" id="ARBA00010312"/>
    </source>
</evidence>
<dbReference type="PROSITE" id="PS00490">
    <property type="entry name" value="MOLYBDOPTERIN_PROK_2"/>
    <property type="match status" value="1"/>
</dbReference>
<keyword evidence="16" id="KW-0472">Membrane</keyword>
<dbReference type="EMBL" id="SZPY01000001">
    <property type="protein sequence ID" value="TKI64655.1"/>
    <property type="molecule type" value="Genomic_DNA"/>
</dbReference>
<dbReference type="InterPro" id="IPR027467">
    <property type="entry name" value="MopterinOxRdtase_cofactor_BS"/>
</dbReference>
<comment type="catalytic activity">
    <reaction evidence="17">
        <text>nitrate + a quinol = a quinone + nitrite + H2O</text>
        <dbReference type="Rhea" id="RHEA:56144"/>
        <dbReference type="ChEBI" id="CHEBI:15377"/>
        <dbReference type="ChEBI" id="CHEBI:16301"/>
        <dbReference type="ChEBI" id="CHEBI:17632"/>
        <dbReference type="ChEBI" id="CHEBI:24646"/>
        <dbReference type="ChEBI" id="CHEBI:132124"/>
        <dbReference type="EC" id="1.7.5.1"/>
    </reaction>
</comment>
<dbReference type="CDD" id="cd02750">
    <property type="entry name" value="MopB_Nitrate-R-NarG-like"/>
    <property type="match status" value="1"/>
</dbReference>
<dbReference type="EC" id="1.7.5.1" evidence="5"/>
<comment type="caution">
    <text evidence="19">The sequence shown here is derived from an EMBL/GenBank/DDBJ whole genome shotgun (WGS) entry which is preliminary data.</text>
</comment>
<dbReference type="PROSITE" id="PS51669">
    <property type="entry name" value="4FE4S_MOW_BIS_MGD"/>
    <property type="match status" value="1"/>
</dbReference>
<dbReference type="Gene3D" id="3.40.50.12440">
    <property type="match status" value="1"/>
</dbReference>
<dbReference type="Pfam" id="PF00384">
    <property type="entry name" value="Molybdopterin"/>
    <property type="match status" value="1"/>
</dbReference>
<dbReference type="InterPro" id="IPR006468">
    <property type="entry name" value="NarG"/>
</dbReference>
<dbReference type="InterPro" id="IPR009010">
    <property type="entry name" value="Asp_de-COase-like_dom_sf"/>
</dbReference>
<keyword evidence="8" id="KW-0004">4Fe-4S</keyword>
<keyword evidence="6" id="KW-0813">Transport</keyword>
<keyword evidence="7" id="KW-1003">Cell membrane</keyword>
<evidence type="ECO:0000256" key="13">
    <source>
        <dbReference type="ARBA" id="ARBA00023004"/>
    </source>
</evidence>
<accession>A0A4U2YUM8</accession>
<evidence type="ECO:0000256" key="14">
    <source>
        <dbReference type="ARBA" id="ARBA00023014"/>
    </source>
</evidence>
<dbReference type="SUPFAM" id="SSF50692">
    <property type="entry name" value="ADC-like"/>
    <property type="match status" value="1"/>
</dbReference>
<keyword evidence="14" id="KW-0411">Iron-sulfur</keyword>
<dbReference type="GO" id="GO:0043546">
    <property type="term" value="F:molybdopterin cofactor binding"/>
    <property type="evidence" value="ECO:0007669"/>
    <property type="project" value="InterPro"/>
</dbReference>
<dbReference type="InterPro" id="IPR050123">
    <property type="entry name" value="Prok_molybdopt-oxidoreductase"/>
</dbReference>
<dbReference type="CDD" id="cd02776">
    <property type="entry name" value="MopB_CT_Nitrate-R-NarG-like"/>
    <property type="match status" value="1"/>
</dbReference>
<evidence type="ECO:0000313" key="20">
    <source>
        <dbReference type="Proteomes" id="UP000307808"/>
    </source>
</evidence>
<evidence type="ECO:0000256" key="17">
    <source>
        <dbReference type="ARBA" id="ARBA00048294"/>
    </source>
</evidence>
<comment type="cofactor">
    <cofactor evidence="2">
        <name>[4Fe-4S] cluster</name>
        <dbReference type="ChEBI" id="CHEBI:49883"/>
    </cofactor>
</comment>
<comment type="subcellular location">
    <subcellularLocation>
        <location evidence="3">Cell membrane</location>
        <topology evidence="3">Peripheral membrane protein</topology>
    </subcellularLocation>
</comment>
<evidence type="ECO:0000256" key="11">
    <source>
        <dbReference type="ARBA" id="ARBA00022982"/>
    </source>
</evidence>
<keyword evidence="13" id="KW-0408">Iron</keyword>
<dbReference type="SMART" id="SM00926">
    <property type="entry name" value="Molybdop_Fe4S4"/>
    <property type="match status" value="1"/>
</dbReference>
<dbReference type="Proteomes" id="UP000307808">
    <property type="component" value="Unassembled WGS sequence"/>
</dbReference>
<evidence type="ECO:0000256" key="8">
    <source>
        <dbReference type="ARBA" id="ARBA00022485"/>
    </source>
</evidence>
<evidence type="ECO:0000256" key="9">
    <source>
        <dbReference type="ARBA" id="ARBA00022505"/>
    </source>
</evidence>
<keyword evidence="10" id="KW-0479">Metal-binding</keyword>
<evidence type="ECO:0000256" key="12">
    <source>
        <dbReference type="ARBA" id="ARBA00023002"/>
    </source>
</evidence>
<keyword evidence="9" id="KW-0500">Molybdenum</keyword>
<dbReference type="NCBIfam" id="TIGR01580">
    <property type="entry name" value="narG"/>
    <property type="match status" value="1"/>
</dbReference>
<dbReference type="SUPFAM" id="SSF53706">
    <property type="entry name" value="Formate dehydrogenase/DMSO reductase, domains 1-3"/>
    <property type="match status" value="1"/>
</dbReference>
<evidence type="ECO:0000256" key="15">
    <source>
        <dbReference type="ARBA" id="ARBA00023063"/>
    </source>
</evidence>
<evidence type="ECO:0000256" key="6">
    <source>
        <dbReference type="ARBA" id="ARBA00022448"/>
    </source>
</evidence>
<dbReference type="PANTHER" id="PTHR43105">
    <property type="entry name" value="RESPIRATORY NITRATE REDUCTASE"/>
    <property type="match status" value="1"/>
</dbReference>
<comment type="cofactor">
    <cofactor evidence="1">
        <name>Mo-bis(molybdopterin guanine dinucleotide)</name>
        <dbReference type="ChEBI" id="CHEBI:60539"/>
    </cofactor>
</comment>
<reference evidence="19 20" key="1">
    <citation type="submission" date="2019-04" db="EMBL/GenBank/DDBJ databases">
        <authorList>
            <person name="Dong K."/>
        </authorList>
    </citation>
    <scope>NUCLEOTIDE SEQUENCE [LARGE SCALE GENOMIC DNA]</scope>
    <source>
        <strain evidence="20">dk3543</strain>
    </source>
</reference>
<evidence type="ECO:0000256" key="16">
    <source>
        <dbReference type="ARBA" id="ARBA00023136"/>
    </source>
</evidence>
<keyword evidence="15" id="KW-0534">Nitrate assimilation</keyword>
<protein>
    <recommendedName>
        <fullName evidence="5">nitrate reductase (quinone)</fullName>
        <ecNumber evidence="5">1.7.5.1</ecNumber>
    </recommendedName>
</protein>
<dbReference type="GO" id="GO:0009325">
    <property type="term" value="C:nitrate reductase complex"/>
    <property type="evidence" value="ECO:0007669"/>
    <property type="project" value="InterPro"/>
</dbReference>
<keyword evidence="11" id="KW-0249">Electron transport</keyword>
<gene>
    <name evidence="19" type="ORF">FC770_05940</name>
</gene>
<dbReference type="PANTHER" id="PTHR43105:SF2">
    <property type="entry name" value="RESPIRATORY NITRATE REDUCTASE 2 ALPHA CHAIN"/>
    <property type="match status" value="1"/>
</dbReference>
<dbReference type="GO" id="GO:0160182">
    <property type="term" value="F:nitrate reductase (quinone) activity"/>
    <property type="evidence" value="ECO:0007669"/>
    <property type="project" value="UniProtKB-EC"/>
</dbReference>
<dbReference type="GO" id="GO:0042128">
    <property type="term" value="P:nitrate assimilation"/>
    <property type="evidence" value="ECO:0007669"/>
    <property type="project" value="UniProtKB-KW"/>
</dbReference>
<dbReference type="InterPro" id="IPR006963">
    <property type="entry name" value="Mopterin_OxRdtase_4Fe-4S_dom"/>
</dbReference>
<keyword evidence="20" id="KW-1185">Reference proteome</keyword>
<evidence type="ECO:0000256" key="3">
    <source>
        <dbReference type="ARBA" id="ARBA00004202"/>
    </source>
</evidence>
<evidence type="ECO:0000256" key="1">
    <source>
        <dbReference type="ARBA" id="ARBA00001942"/>
    </source>
</evidence>
<dbReference type="InterPro" id="IPR006657">
    <property type="entry name" value="MoPterin_dinucl-bd_dom"/>
</dbReference>
<dbReference type="AlphaFoldDB" id="A0A4U2YUM8"/>
<dbReference type="Pfam" id="PF01568">
    <property type="entry name" value="Molydop_binding"/>
    <property type="match status" value="1"/>
</dbReference>
<dbReference type="InterPro" id="IPR006656">
    <property type="entry name" value="Mopterin_OxRdtase"/>
</dbReference>
<dbReference type="PROSITE" id="PS00551">
    <property type="entry name" value="MOLYBDOPTERIN_PROK_1"/>
    <property type="match status" value="1"/>
</dbReference>
<feature type="domain" description="4Fe-4S Mo/W bis-MGD-type" evidence="18">
    <location>
        <begin position="54"/>
        <end position="118"/>
    </location>
</feature>
<name>A0A4U2YUM8_9ACTN</name>